<dbReference type="Proteomes" id="UP000189911">
    <property type="component" value="Chromosome F"/>
</dbReference>
<dbReference type="Gene3D" id="6.10.250.2790">
    <property type="match status" value="1"/>
</dbReference>
<feature type="coiled-coil region" evidence="1">
    <location>
        <begin position="91"/>
        <end position="118"/>
    </location>
</feature>
<dbReference type="AlphaFoldDB" id="A0A1G4K8T6"/>
<evidence type="ECO:0000313" key="3">
    <source>
        <dbReference type="Proteomes" id="UP000189911"/>
    </source>
</evidence>
<keyword evidence="3" id="KW-1185">Reference proteome</keyword>
<proteinExistence type="predicted"/>
<reference evidence="3" key="1">
    <citation type="submission" date="2016-03" db="EMBL/GenBank/DDBJ databases">
        <authorList>
            <person name="Devillers Hugo."/>
        </authorList>
    </citation>
    <scope>NUCLEOTIDE SEQUENCE [LARGE SCALE GENOMIC DNA]</scope>
</reference>
<protein>
    <submittedName>
        <fullName evidence="2">LANO_0F07118g1_1</fullName>
    </submittedName>
</protein>
<evidence type="ECO:0000256" key="1">
    <source>
        <dbReference type="SAM" id="Coils"/>
    </source>
</evidence>
<name>A0A1G4K8T6_9SACH</name>
<sequence>MSAEDEILKMFFDDKFVPLAYLDLLLSPNGLPLSNLQSVSSSLLSRLDLYTDRLTGELESTIQRLRRPTELLSYKNAHFQGEGTTKLQYYLDTLSTSVKDLKENIARVNTQVEDIKLNSRESTKTAETLRDLNLIKARLTQVSKCFEDLRSIVIASFEGIGEDEIPQTVSLSDFKASLKVLGDLLCSEFIRSQATESARTRNDELLNRVQNLAELRPAFRSLTKFSLAYDEFVSRIRNEAETYIQKKDMDPTFV</sequence>
<evidence type="ECO:0000313" key="2">
    <source>
        <dbReference type="EMBL" id="SCV00487.1"/>
    </source>
</evidence>
<accession>A0A1G4K8T6</accession>
<organism evidence="2 3">
    <name type="scientific">Lachancea nothofagi CBS 11611</name>
    <dbReference type="NCBI Taxonomy" id="1266666"/>
    <lineage>
        <taxon>Eukaryota</taxon>
        <taxon>Fungi</taxon>
        <taxon>Dikarya</taxon>
        <taxon>Ascomycota</taxon>
        <taxon>Saccharomycotina</taxon>
        <taxon>Saccharomycetes</taxon>
        <taxon>Saccharomycetales</taxon>
        <taxon>Saccharomycetaceae</taxon>
        <taxon>Lachancea</taxon>
    </lineage>
</organism>
<keyword evidence="1" id="KW-0175">Coiled coil</keyword>
<dbReference type="EMBL" id="LT598452">
    <property type="protein sequence ID" value="SCV00487.1"/>
    <property type="molecule type" value="Genomic_DNA"/>
</dbReference>
<gene>
    <name evidence="2" type="ORF">LANO_0F07118G</name>
</gene>
<dbReference type="OrthoDB" id="4064682at2759"/>